<evidence type="ECO:0000313" key="1">
    <source>
        <dbReference type="EnsemblPlants" id="AVESA.00010b.r2.4AG0581030.1.CDS"/>
    </source>
</evidence>
<organism evidence="1 2">
    <name type="scientific">Avena sativa</name>
    <name type="common">Oat</name>
    <dbReference type="NCBI Taxonomy" id="4498"/>
    <lineage>
        <taxon>Eukaryota</taxon>
        <taxon>Viridiplantae</taxon>
        <taxon>Streptophyta</taxon>
        <taxon>Embryophyta</taxon>
        <taxon>Tracheophyta</taxon>
        <taxon>Spermatophyta</taxon>
        <taxon>Magnoliopsida</taxon>
        <taxon>Liliopsida</taxon>
        <taxon>Poales</taxon>
        <taxon>Poaceae</taxon>
        <taxon>BOP clade</taxon>
        <taxon>Pooideae</taxon>
        <taxon>Poodae</taxon>
        <taxon>Poeae</taxon>
        <taxon>Poeae Chloroplast Group 1 (Aveneae type)</taxon>
        <taxon>Aveninae</taxon>
        <taxon>Avena</taxon>
    </lineage>
</organism>
<dbReference type="Proteomes" id="UP001732700">
    <property type="component" value="Chromosome 4A"/>
</dbReference>
<evidence type="ECO:0000313" key="2">
    <source>
        <dbReference type="Proteomes" id="UP001732700"/>
    </source>
</evidence>
<proteinExistence type="predicted"/>
<protein>
    <submittedName>
        <fullName evidence="1">Uncharacterized protein</fullName>
    </submittedName>
</protein>
<sequence>MPTLDFHDLANEENIDAYFAKLDSMSLPPPLLRDGHKTVEHGIFPSTMEESDDAHLMASNFEGDKVKNGEHGIFPSPKEAHGVEETEPTPICLSDDVVPIPCEYESHLAHLSDNKSETSDSTLCEIECFHLEGMSDTISSMDEDAPSHEAMMPRMEMYMVDATPWIHQDEVVHKEATTSTTPTSYEREIIRLHGVPRTIVSDRDVKFMSYFWKTLMAKLGIKLLFSSASHPQTDGQTEVVNRSLGTLLRVLIKKNLKDWEECIPHAEFAYNRAKHSTTMRSPFMIVYGFEPLTALDILPLPLHERANMDVVKRAQTMKKLHEDTRATIEQHVLRQASRLNKTKKEMIFDEGDLVWIHLSKDRFPKERDSKLKPRGDGPFKVLKRINNNAYVIDIPTSKYLVSSTFNVKDLSPYHGEDEVEKVEESRTTLSQGGGADAARPTTATTSTPTSSPSGTMTRARAKLLQAKVNSLLSLCDFDTPLDGLLLHNHALCIIRYEEKNPQDGGAPADKTKNSLSPAVLPAPDPVLPLGGTTAECYCQQQKDPELPQNSLSLAVLPAPARYYRPAVLPPPATATNRRPQRKSQDDKRYYRPGSGTTA</sequence>
<keyword evidence="2" id="KW-1185">Reference proteome</keyword>
<reference evidence="1" key="1">
    <citation type="submission" date="2021-05" db="EMBL/GenBank/DDBJ databases">
        <authorList>
            <person name="Scholz U."/>
            <person name="Mascher M."/>
            <person name="Fiebig A."/>
        </authorList>
    </citation>
    <scope>NUCLEOTIDE SEQUENCE [LARGE SCALE GENOMIC DNA]</scope>
</reference>
<accession>A0ACD5W746</accession>
<reference evidence="1" key="2">
    <citation type="submission" date="2025-09" db="UniProtKB">
        <authorList>
            <consortium name="EnsemblPlants"/>
        </authorList>
    </citation>
    <scope>IDENTIFICATION</scope>
</reference>
<dbReference type="EnsemblPlants" id="AVESA.00010b.r2.4AG0581030.1">
    <property type="protein sequence ID" value="AVESA.00010b.r2.4AG0581030.1.CDS"/>
    <property type="gene ID" value="AVESA.00010b.r2.4AG0581030"/>
</dbReference>
<name>A0ACD5W746_AVESA</name>